<dbReference type="GO" id="GO:0005730">
    <property type="term" value="C:nucleolus"/>
    <property type="evidence" value="ECO:0007669"/>
    <property type="project" value="TreeGrafter"/>
</dbReference>
<dbReference type="GO" id="GO:0042254">
    <property type="term" value="P:ribosome biogenesis"/>
    <property type="evidence" value="ECO:0007669"/>
    <property type="project" value="TreeGrafter"/>
</dbReference>
<feature type="domain" description="Histone-binding protein RBBP4-like N-terminal" evidence="5">
    <location>
        <begin position="102"/>
        <end position="168"/>
    </location>
</feature>
<evidence type="ECO:0000256" key="4">
    <source>
        <dbReference type="SAM" id="MobiDB-lite"/>
    </source>
</evidence>
<dbReference type="InterPro" id="IPR036322">
    <property type="entry name" value="WD40_repeat_dom_sf"/>
</dbReference>
<feature type="repeat" description="WD" evidence="3">
    <location>
        <begin position="400"/>
        <end position="442"/>
    </location>
</feature>
<accession>A0A0L0T3H9</accession>
<feature type="repeat" description="WD" evidence="3">
    <location>
        <begin position="302"/>
        <end position="337"/>
    </location>
</feature>
<dbReference type="Pfam" id="PF00400">
    <property type="entry name" value="WD40"/>
    <property type="match status" value="2"/>
</dbReference>
<proteinExistence type="predicted"/>
<dbReference type="Proteomes" id="UP000054350">
    <property type="component" value="Unassembled WGS sequence"/>
</dbReference>
<dbReference type="PANTHER" id="PTHR45903:SF1">
    <property type="entry name" value="GLUTAMATE-RICH WD REPEAT-CONTAINING PROTEIN 1"/>
    <property type="match status" value="1"/>
</dbReference>
<feature type="compositionally biased region" description="Acidic residues" evidence="4">
    <location>
        <begin position="174"/>
        <end position="191"/>
    </location>
</feature>
<feature type="region of interest" description="Disordered" evidence="4">
    <location>
        <begin position="1"/>
        <end position="41"/>
    </location>
</feature>
<dbReference type="PROSITE" id="PS50294">
    <property type="entry name" value="WD_REPEATS_REGION"/>
    <property type="match status" value="2"/>
</dbReference>
<dbReference type="InterPro" id="IPR051972">
    <property type="entry name" value="Glutamate-rich_WD_repeat"/>
</dbReference>
<evidence type="ECO:0000256" key="1">
    <source>
        <dbReference type="ARBA" id="ARBA00022574"/>
    </source>
</evidence>
<dbReference type="VEuPathDB" id="FungiDB:AMAG_13628"/>
<dbReference type="eggNOG" id="KOG0302">
    <property type="taxonomic scope" value="Eukaryota"/>
</dbReference>
<keyword evidence="7" id="KW-1185">Reference proteome</keyword>
<protein>
    <recommendedName>
        <fullName evidence="5">Histone-binding protein RBBP4-like N-terminal domain-containing protein</fullName>
    </recommendedName>
</protein>
<dbReference type="SUPFAM" id="SSF50978">
    <property type="entry name" value="WD40 repeat-like"/>
    <property type="match status" value="1"/>
</dbReference>
<dbReference type="EMBL" id="GG745360">
    <property type="protein sequence ID" value="KNE69245.1"/>
    <property type="molecule type" value="Genomic_DNA"/>
</dbReference>
<evidence type="ECO:0000313" key="7">
    <source>
        <dbReference type="Proteomes" id="UP000054350"/>
    </source>
</evidence>
<reference evidence="7" key="2">
    <citation type="submission" date="2009-11" db="EMBL/GenBank/DDBJ databases">
        <title>The Genome Sequence of Allomyces macrogynus strain ATCC 38327.</title>
        <authorList>
            <consortium name="The Broad Institute Genome Sequencing Platform"/>
            <person name="Russ C."/>
            <person name="Cuomo C."/>
            <person name="Shea T."/>
            <person name="Young S.K."/>
            <person name="Zeng Q."/>
            <person name="Koehrsen M."/>
            <person name="Haas B."/>
            <person name="Borodovsky M."/>
            <person name="Guigo R."/>
            <person name="Alvarado L."/>
            <person name="Berlin A."/>
            <person name="Borenstein D."/>
            <person name="Chen Z."/>
            <person name="Engels R."/>
            <person name="Freedman E."/>
            <person name="Gellesch M."/>
            <person name="Goldberg J."/>
            <person name="Griggs A."/>
            <person name="Gujja S."/>
            <person name="Heiman D."/>
            <person name="Hepburn T."/>
            <person name="Howarth C."/>
            <person name="Jen D."/>
            <person name="Larson L."/>
            <person name="Lewis B."/>
            <person name="Mehta T."/>
            <person name="Park D."/>
            <person name="Pearson M."/>
            <person name="Roberts A."/>
            <person name="Saif S."/>
            <person name="Shenoy N."/>
            <person name="Sisk P."/>
            <person name="Stolte C."/>
            <person name="Sykes S."/>
            <person name="Walk T."/>
            <person name="White J."/>
            <person name="Yandava C."/>
            <person name="Burger G."/>
            <person name="Gray M.W."/>
            <person name="Holland P.W.H."/>
            <person name="King N."/>
            <person name="Lang F.B.F."/>
            <person name="Roger A.J."/>
            <person name="Ruiz-Trillo I."/>
            <person name="Lander E."/>
            <person name="Nusbaum C."/>
        </authorList>
    </citation>
    <scope>NUCLEOTIDE SEQUENCE [LARGE SCALE GENOMIC DNA]</scope>
    <source>
        <strain evidence="7">ATCC 38327</strain>
    </source>
</reference>
<dbReference type="STRING" id="578462.A0A0L0T3H9"/>
<keyword evidence="1 3" id="KW-0853">WD repeat</keyword>
<dbReference type="Pfam" id="PF12265">
    <property type="entry name" value="CAF1C_H4-bd"/>
    <property type="match status" value="1"/>
</dbReference>
<dbReference type="PANTHER" id="PTHR45903">
    <property type="entry name" value="GLUTAMATE-RICH WD REPEAT-CONTAINING PROTEIN 1"/>
    <property type="match status" value="1"/>
</dbReference>
<dbReference type="InterPro" id="IPR001680">
    <property type="entry name" value="WD40_rpt"/>
</dbReference>
<dbReference type="Gene3D" id="2.130.10.10">
    <property type="entry name" value="YVTN repeat-like/Quinoprotein amine dehydrogenase"/>
    <property type="match status" value="1"/>
</dbReference>
<reference evidence="6 7" key="1">
    <citation type="submission" date="2009-11" db="EMBL/GenBank/DDBJ databases">
        <title>Annotation of Allomyces macrogynus ATCC 38327.</title>
        <authorList>
            <consortium name="The Broad Institute Genome Sequencing Platform"/>
            <person name="Russ C."/>
            <person name="Cuomo C."/>
            <person name="Burger G."/>
            <person name="Gray M.W."/>
            <person name="Holland P.W.H."/>
            <person name="King N."/>
            <person name="Lang F.B.F."/>
            <person name="Roger A.J."/>
            <person name="Ruiz-Trillo I."/>
            <person name="Young S.K."/>
            <person name="Zeng Q."/>
            <person name="Gargeya S."/>
            <person name="Fitzgerald M."/>
            <person name="Haas B."/>
            <person name="Abouelleil A."/>
            <person name="Alvarado L."/>
            <person name="Arachchi H.M."/>
            <person name="Berlin A."/>
            <person name="Chapman S.B."/>
            <person name="Gearin G."/>
            <person name="Goldberg J."/>
            <person name="Griggs A."/>
            <person name="Gujja S."/>
            <person name="Hansen M."/>
            <person name="Heiman D."/>
            <person name="Howarth C."/>
            <person name="Larimer J."/>
            <person name="Lui A."/>
            <person name="MacDonald P.J.P."/>
            <person name="McCowen C."/>
            <person name="Montmayeur A."/>
            <person name="Murphy C."/>
            <person name="Neiman D."/>
            <person name="Pearson M."/>
            <person name="Priest M."/>
            <person name="Roberts A."/>
            <person name="Saif S."/>
            <person name="Shea T."/>
            <person name="Sisk P."/>
            <person name="Stolte C."/>
            <person name="Sykes S."/>
            <person name="Wortman J."/>
            <person name="Nusbaum C."/>
            <person name="Birren B."/>
        </authorList>
    </citation>
    <scope>NUCLEOTIDE SEQUENCE [LARGE SCALE GENOMIC DNA]</scope>
    <source>
        <strain evidence="6 7">ATCC 38327</strain>
    </source>
</reference>
<evidence type="ECO:0000259" key="5">
    <source>
        <dbReference type="Pfam" id="PF12265"/>
    </source>
</evidence>
<evidence type="ECO:0000256" key="2">
    <source>
        <dbReference type="ARBA" id="ARBA00022737"/>
    </source>
</evidence>
<dbReference type="InterPro" id="IPR022052">
    <property type="entry name" value="Histone-bd_RBBP4-like_N"/>
</dbReference>
<evidence type="ECO:0000256" key="3">
    <source>
        <dbReference type="PROSITE-ProRule" id="PRU00221"/>
    </source>
</evidence>
<dbReference type="AlphaFoldDB" id="A0A0L0T3H9"/>
<keyword evidence="2" id="KW-0677">Repeat</keyword>
<organism evidence="6 7">
    <name type="scientific">Allomyces macrogynus (strain ATCC 38327)</name>
    <name type="common">Allomyces javanicus var. macrogynus</name>
    <dbReference type="NCBI Taxonomy" id="578462"/>
    <lineage>
        <taxon>Eukaryota</taxon>
        <taxon>Fungi</taxon>
        <taxon>Fungi incertae sedis</taxon>
        <taxon>Blastocladiomycota</taxon>
        <taxon>Blastocladiomycetes</taxon>
        <taxon>Blastocladiales</taxon>
        <taxon>Blastocladiaceae</taxon>
        <taxon>Allomyces</taxon>
    </lineage>
</organism>
<dbReference type="PROSITE" id="PS50082">
    <property type="entry name" value="WD_REPEATS_2"/>
    <property type="match status" value="2"/>
</dbReference>
<evidence type="ECO:0000313" key="6">
    <source>
        <dbReference type="EMBL" id="KNE69245.1"/>
    </source>
</evidence>
<dbReference type="OMA" id="NVFAASW"/>
<gene>
    <name evidence="6" type="ORF">AMAG_13628</name>
</gene>
<feature type="region of interest" description="Disordered" evidence="4">
    <location>
        <begin position="172"/>
        <end position="192"/>
    </location>
</feature>
<dbReference type="OrthoDB" id="2161379at2759"/>
<dbReference type="SMART" id="SM00320">
    <property type="entry name" value="WD40"/>
    <property type="match status" value="4"/>
</dbReference>
<sequence>MMTGKKRSQTEHAADASAKARAIENAEGQAVKPSAAPSDAMDVDHDVEMGEFEDPFEDEYEEDEEVVDGDDENMDYVDEDEDEAADDNVRVYLPGQPLAEGEELEVDNSAYEMLHRLNVKWPCLSFDILRDQLGLERTKFPHTTYLVAGSQADQADKNELFIMKMSQLCKTKYDDDEDSGNESDDDIEEDPILEHRSVRVRGGINRVRVMPSANPAMQIVAAWNEMGHVDVYDLSQHVRALDTPGVVVSADHAPLHKISHKDEGFAMDWSSKVEGQLLTGDCSKMIKLSVASPTGFNTTMAFAAHKKSVEDLQWSPSEATVFASSSADGTVKIFDTRMGSKPGISATVADCDVNVISWNRLTPFLLASGHDDGSFAVWDLREFARANNKANVRCAPAAQFAWHRAPVTSIEWHTHEESMLAVAGDDNQVTLWDLSTEKDDAADAKDLDGQAVPPQLLFIHMGQEYVKEVHWHQQIPGCLVTTAASGFNVLKTINS</sequence>
<name>A0A0L0T3H9_ALLM3</name>
<dbReference type="InterPro" id="IPR015943">
    <property type="entry name" value="WD40/YVTN_repeat-like_dom_sf"/>
</dbReference>